<dbReference type="GeneID" id="93753044"/>
<feature type="domain" description="EAL" evidence="11">
    <location>
        <begin position="246"/>
        <end position="500"/>
    </location>
</feature>
<keyword evidence="3" id="KW-1003">Cell membrane</keyword>
<dbReference type="RefSeq" id="WP_004864779.1">
    <property type="nucleotide sequence ID" value="NZ_ABDFAB020000014.1"/>
</dbReference>
<evidence type="ECO:0000256" key="4">
    <source>
        <dbReference type="ARBA" id="ARBA00022636"/>
    </source>
</evidence>
<keyword evidence="7 10" id="KW-1133">Transmembrane helix</keyword>
<evidence type="ECO:0000313" key="16">
    <source>
        <dbReference type="Proteomes" id="UP001350972"/>
    </source>
</evidence>
<evidence type="ECO:0000256" key="7">
    <source>
        <dbReference type="ARBA" id="ARBA00022989"/>
    </source>
</evidence>
<evidence type="ECO:0000259" key="11">
    <source>
        <dbReference type="PROSITE" id="PS50883"/>
    </source>
</evidence>
<dbReference type="EC" id="3.1.4.52" evidence="2"/>
<dbReference type="Gene3D" id="3.20.20.450">
    <property type="entry name" value="EAL domain"/>
    <property type="match status" value="1"/>
</dbReference>
<dbReference type="PROSITE" id="PS50883">
    <property type="entry name" value="EAL"/>
    <property type="match status" value="1"/>
</dbReference>
<dbReference type="GO" id="GO:0005886">
    <property type="term" value="C:plasma membrane"/>
    <property type="evidence" value="ECO:0007669"/>
    <property type="project" value="UniProtKB-SubCell"/>
</dbReference>
<name>A0A1Y6GI18_RAOOR</name>
<comment type="subcellular location">
    <subcellularLocation>
        <location evidence="1">Cell membrane</location>
        <topology evidence="1">Multi-pass membrane protein</topology>
    </subcellularLocation>
</comment>
<dbReference type="InterPro" id="IPR024744">
    <property type="entry name" value="CSS-motif_dom"/>
</dbReference>
<organism evidence="12 15">
    <name type="scientific">Raoultella ornithinolytica</name>
    <name type="common">Klebsiella ornithinolytica</name>
    <dbReference type="NCBI Taxonomy" id="54291"/>
    <lineage>
        <taxon>Bacteria</taxon>
        <taxon>Pseudomonadati</taxon>
        <taxon>Pseudomonadota</taxon>
        <taxon>Gammaproteobacteria</taxon>
        <taxon>Enterobacterales</taxon>
        <taxon>Enterobacteriaceae</taxon>
        <taxon>Klebsiella/Raoultella group</taxon>
        <taxon>Raoultella</taxon>
    </lineage>
</organism>
<dbReference type="InterPro" id="IPR001633">
    <property type="entry name" value="EAL_dom"/>
</dbReference>
<accession>A0A1Y6GI18</accession>
<evidence type="ECO:0000313" key="12">
    <source>
        <dbReference type="EMBL" id="PIK82332.1"/>
    </source>
</evidence>
<evidence type="ECO:0000256" key="3">
    <source>
        <dbReference type="ARBA" id="ARBA00022475"/>
    </source>
</evidence>
<dbReference type="InterPro" id="IPR035919">
    <property type="entry name" value="EAL_sf"/>
</dbReference>
<keyword evidence="5 10" id="KW-0812">Transmembrane</keyword>
<dbReference type="AlphaFoldDB" id="A0A1Y6GI18"/>
<dbReference type="Proteomes" id="UP001350972">
    <property type="component" value="Chromosome"/>
</dbReference>
<evidence type="ECO:0000313" key="13">
    <source>
        <dbReference type="EMBL" id="UXE39778.1"/>
    </source>
</evidence>
<feature type="transmembrane region" description="Helical" evidence="10">
    <location>
        <begin position="222"/>
        <end position="240"/>
    </location>
</feature>
<evidence type="ECO:0000256" key="2">
    <source>
        <dbReference type="ARBA" id="ARBA00012282"/>
    </source>
</evidence>
<evidence type="ECO:0000256" key="8">
    <source>
        <dbReference type="ARBA" id="ARBA00023136"/>
    </source>
</evidence>
<dbReference type="EMBL" id="CP104450">
    <property type="protein sequence ID" value="UXE39778.1"/>
    <property type="molecule type" value="Genomic_DNA"/>
</dbReference>
<dbReference type="eggNOG" id="COG2200">
    <property type="taxonomic scope" value="Bacteria"/>
</dbReference>
<gene>
    <name evidence="12" type="ORF">CFY86_19250</name>
    <name evidence="14" type="ORF">LM286_07990</name>
    <name evidence="13" type="ORF">N2J37_08565</name>
</gene>
<dbReference type="PANTHER" id="PTHR33121:SF81">
    <property type="entry name" value="CYCLIC DI-GMP PHOSPHODIESTERASE PDEB-RELATED"/>
    <property type="match status" value="1"/>
</dbReference>
<dbReference type="Pfam" id="PF00563">
    <property type="entry name" value="EAL"/>
    <property type="match status" value="1"/>
</dbReference>
<reference evidence="13" key="2">
    <citation type="submission" date="2022-09" db="EMBL/GenBank/DDBJ databases">
        <title>Multidrug resistance Raoultella ornithinolytica Strain MQB_Silv_108.</title>
        <authorList>
            <person name="Quintela-Baluja M."/>
        </authorList>
    </citation>
    <scope>NUCLEOTIDE SEQUENCE</scope>
    <source>
        <strain evidence="13">MQB_Silv_108</strain>
    </source>
</reference>
<dbReference type="EMBL" id="CP145163">
    <property type="protein sequence ID" value="WWC13247.1"/>
    <property type="molecule type" value="Genomic_DNA"/>
</dbReference>
<sequence>MRNVILPVFVAVFFILIGVSILNIQLWYSARINSANAAHHAAKRIDAILEEARQATTTALEVASRGCTPEGQFQLGTEAALKPHLRTILIIKDDKIWCSSLPGNRVLLLNFNDMPDTRLMLIPARNTVNSRPILAWQTRFPAGKAVISISDVHIRDALSSNIQNTQFALVVGDRTIGTAGDVRNTDLSRSTTAYFRSAEFMFAIEYNLPAFFSVKRMINQGAGLLIFILFVACALAWILLKYANKYTTPEDNLRKAIENGEIVPFYQPVVNGRSGAIYGVEVLARWKHPRLGLISPVTFIPLAERTGLIIPLTQSLMAQVVVQMNKITSKLPDGFHIGINFSASHISSPQFMDDCLKYRDGFQNKNLTLVLEVTEREPLHVDEQLIANLNTLHARGFTIALDDFGTGYSGLSYLHDLNIDYIKIDKSFVGRVNGLDESTKLLDCVLEMARKLSLRIVAEGVETVEQLNYLNRKNITLLQGYYFFKPVSYIELIKILLSKNKETVIVE</sequence>
<dbReference type="FunFam" id="3.20.20.450:FF:000001">
    <property type="entry name" value="Cyclic di-GMP phosphodiesterase yahA"/>
    <property type="match status" value="1"/>
</dbReference>
<comment type="catalytic activity">
    <reaction evidence="9">
        <text>3',3'-c-di-GMP + H2O = 5'-phosphoguanylyl(3'-&gt;5')guanosine + H(+)</text>
        <dbReference type="Rhea" id="RHEA:24902"/>
        <dbReference type="ChEBI" id="CHEBI:15377"/>
        <dbReference type="ChEBI" id="CHEBI:15378"/>
        <dbReference type="ChEBI" id="CHEBI:58754"/>
        <dbReference type="ChEBI" id="CHEBI:58805"/>
        <dbReference type="EC" id="3.1.4.52"/>
    </reaction>
</comment>
<reference evidence="14 16" key="3">
    <citation type="submission" date="2024-02" db="EMBL/GenBank/DDBJ databases">
        <title>Tn5403 promotes plasmid rearrangements and degradation of the Klebsiella pneumoniae carbapenemase (KPC) transposon Tn4401.</title>
        <authorList>
            <person name="Sheppard A.E."/>
            <person name="Barry K.E."/>
            <person name="Parikh H.I."/>
            <person name="Vegesana K."/>
            <person name="Sebra R."/>
            <person name="George S."/>
            <person name="Sanderson N.D."/>
            <person name="Stoesser N."/>
            <person name="Eyre D.W."/>
            <person name="Crook D.W."/>
            <person name="Walker A.S."/>
            <person name="Mathers A.J."/>
        </authorList>
    </citation>
    <scope>NUCLEOTIDE SEQUENCE [LARGE SCALE GENOMIC DNA]</scope>
    <source>
        <strain evidence="14 16">CAV1921</strain>
    </source>
</reference>
<dbReference type="CDD" id="cd01948">
    <property type="entry name" value="EAL"/>
    <property type="match status" value="1"/>
</dbReference>
<dbReference type="Proteomes" id="UP000229713">
    <property type="component" value="Unassembled WGS sequence"/>
</dbReference>
<evidence type="ECO:0000313" key="15">
    <source>
        <dbReference type="Proteomes" id="UP000229713"/>
    </source>
</evidence>
<dbReference type="PANTHER" id="PTHR33121">
    <property type="entry name" value="CYCLIC DI-GMP PHOSPHODIESTERASE PDEF"/>
    <property type="match status" value="1"/>
</dbReference>
<dbReference type="GO" id="GO:0071111">
    <property type="term" value="F:cyclic-guanylate-specific phosphodiesterase activity"/>
    <property type="evidence" value="ECO:0007669"/>
    <property type="project" value="UniProtKB-EC"/>
</dbReference>
<evidence type="ECO:0000256" key="9">
    <source>
        <dbReference type="ARBA" id="ARBA00034290"/>
    </source>
</evidence>
<proteinExistence type="predicted"/>
<reference evidence="12 15" key="1">
    <citation type="submission" date="2017-07" db="EMBL/GenBank/DDBJ databases">
        <title>Raoultella ornithinolytica strain HH3 draft genome.</title>
        <authorList>
            <person name="Duceppe M.-O."/>
            <person name="Huang H."/>
            <person name="Phipps-Todd B."/>
        </authorList>
    </citation>
    <scope>NUCLEOTIDE SEQUENCE [LARGE SCALE GENOMIC DNA]</scope>
    <source>
        <strain evidence="12 15">HH3</strain>
    </source>
</reference>
<keyword evidence="6" id="KW-0378">Hydrolase</keyword>
<dbReference type="SMART" id="SM00052">
    <property type="entry name" value="EAL"/>
    <property type="match status" value="1"/>
</dbReference>
<evidence type="ECO:0000256" key="10">
    <source>
        <dbReference type="SAM" id="Phobius"/>
    </source>
</evidence>
<dbReference type="Proteomes" id="UP001064206">
    <property type="component" value="Chromosome"/>
</dbReference>
<evidence type="ECO:0000256" key="1">
    <source>
        <dbReference type="ARBA" id="ARBA00004651"/>
    </source>
</evidence>
<dbReference type="PaxDb" id="1286170-RORB6_01555"/>
<evidence type="ECO:0000313" key="14">
    <source>
        <dbReference type="EMBL" id="WWC13247.1"/>
    </source>
</evidence>
<keyword evidence="8 10" id="KW-0472">Membrane</keyword>
<evidence type="ECO:0000256" key="6">
    <source>
        <dbReference type="ARBA" id="ARBA00022801"/>
    </source>
</evidence>
<dbReference type="EMBL" id="NKYI01000028">
    <property type="protein sequence ID" value="PIK82332.1"/>
    <property type="molecule type" value="Genomic_DNA"/>
</dbReference>
<dbReference type="SUPFAM" id="SSF141868">
    <property type="entry name" value="EAL domain-like"/>
    <property type="match status" value="1"/>
</dbReference>
<feature type="transmembrane region" description="Helical" evidence="10">
    <location>
        <begin position="6"/>
        <end position="28"/>
    </location>
</feature>
<dbReference type="Pfam" id="PF12792">
    <property type="entry name" value="CSS-motif"/>
    <property type="match status" value="1"/>
</dbReference>
<protein>
    <recommendedName>
        <fullName evidence="2">cyclic-guanylate-specific phosphodiesterase</fullName>
        <ecNumber evidence="2">3.1.4.52</ecNumber>
    </recommendedName>
</protein>
<keyword evidence="16" id="KW-1185">Reference proteome</keyword>
<evidence type="ECO:0000256" key="5">
    <source>
        <dbReference type="ARBA" id="ARBA00022692"/>
    </source>
</evidence>
<dbReference type="InterPro" id="IPR050706">
    <property type="entry name" value="Cyclic-di-GMP_PDE-like"/>
</dbReference>
<keyword evidence="4" id="KW-0973">c-di-GMP</keyword>